<evidence type="ECO:0000256" key="9">
    <source>
        <dbReference type="RuleBase" id="RU004389"/>
    </source>
</evidence>
<dbReference type="InterPro" id="IPR020599">
    <property type="entry name" value="Transl_elong_fac_P/YeiP"/>
</dbReference>
<comment type="function">
    <text evidence="7">Involved in peptide bond synthesis. Stimulates efficient translation and peptide-bond synthesis on native or reconstituted 70S ribosomes in vitro. Probably functions indirectly by altering the affinity of the ribosome for aminoacyl-tRNA, thus increasing their reactivity as acceptors for peptidyl transferase.</text>
</comment>
<dbReference type="GO" id="GO:0005829">
    <property type="term" value="C:cytosol"/>
    <property type="evidence" value="ECO:0007669"/>
    <property type="project" value="UniProtKB-ARBA"/>
</dbReference>
<dbReference type="EMBL" id="CP054719">
    <property type="protein sequence ID" value="QOL19949.1"/>
    <property type="molecule type" value="Genomic_DNA"/>
</dbReference>
<dbReference type="Pfam" id="PF09285">
    <property type="entry name" value="Elong-fact-P_C"/>
    <property type="match status" value="1"/>
</dbReference>
<sequence>MKIGGNEIRVGYVIEHKGRKWFVTKTDHVKPGKGGAFVQVEIKDIQSGTKSNERFRSSETVERVYMEDRDYQYLFNDGQEYTFMDQESFDQVALSPALLGDAAPFLAESMIVRVSMCDGEPIAVTLPETVIMEVVEAEPTVKGQTASASFKPGKLANGLRVMVPQYIEAGTRIVVRTADCTYVERAKD</sequence>
<dbReference type="AlphaFoldDB" id="A0A7L9RTU3"/>
<evidence type="ECO:0000256" key="2">
    <source>
        <dbReference type="ARBA" id="ARBA00004815"/>
    </source>
</evidence>
<reference evidence="12 13" key="1">
    <citation type="submission" date="2020-06" db="EMBL/GenBank/DDBJ databases">
        <title>The endosymbiont of the kinetoplastid Bodo saltans is a Paracaedibacter-like alpha-proteobacterium possessing a putative toxin-antitoxin system.</title>
        <authorList>
            <person name="Midha S."/>
            <person name="Rigden D.J."/>
            <person name="Siozios S."/>
            <person name="Hurst G.D.D."/>
            <person name="Jackson A.P."/>
        </authorList>
    </citation>
    <scope>NUCLEOTIDE SEQUENCE [LARGE SCALE GENOMIC DNA]</scope>
    <source>
        <strain evidence="12">Lake Konstanz</strain>
    </source>
</reference>
<dbReference type="KEGG" id="pbal:CPBP_00722"/>
<dbReference type="InterPro" id="IPR014722">
    <property type="entry name" value="Rib_uL2_dom2"/>
</dbReference>
<comment type="subcellular location">
    <subcellularLocation>
        <location evidence="1 7">Cytoplasm</location>
    </subcellularLocation>
</comment>
<dbReference type="RefSeq" id="WP_350331505.1">
    <property type="nucleotide sequence ID" value="NZ_CP054719.1"/>
</dbReference>
<dbReference type="FunFam" id="2.30.30.30:FF:000003">
    <property type="entry name" value="Elongation factor P"/>
    <property type="match status" value="1"/>
</dbReference>
<dbReference type="PANTHER" id="PTHR30053:SF14">
    <property type="entry name" value="TRANSLATION ELONGATION FACTOR KOW-LIKE DOMAIN-CONTAINING PROTEIN"/>
    <property type="match status" value="1"/>
</dbReference>
<dbReference type="SUPFAM" id="SSF50104">
    <property type="entry name" value="Translation proteins SH3-like domain"/>
    <property type="match status" value="1"/>
</dbReference>
<dbReference type="FunFam" id="2.40.50.140:FF:000009">
    <property type="entry name" value="Elongation factor P"/>
    <property type="match status" value="1"/>
</dbReference>
<evidence type="ECO:0000259" key="11">
    <source>
        <dbReference type="SMART" id="SM01185"/>
    </source>
</evidence>
<dbReference type="Pfam" id="PF08207">
    <property type="entry name" value="EFP_N"/>
    <property type="match status" value="1"/>
</dbReference>
<evidence type="ECO:0000256" key="1">
    <source>
        <dbReference type="ARBA" id="ARBA00004496"/>
    </source>
</evidence>
<gene>
    <name evidence="7 12" type="primary">efp</name>
    <name evidence="12" type="ORF">CPBP_00722</name>
</gene>
<keyword evidence="5 7" id="KW-0251">Elongation factor</keyword>
<evidence type="ECO:0000256" key="3">
    <source>
        <dbReference type="ARBA" id="ARBA00009479"/>
    </source>
</evidence>
<name>A0A7L9RTU3_9PROT</name>
<dbReference type="HAMAP" id="MF_00141">
    <property type="entry name" value="EF_P"/>
    <property type="match status" value="1"/>
</dbReference>
<dbReference type="CDD" id="cd04470">
    <property type="entry name" value="S1_EF-P_repeat_1"/>
    <property type="match status" value="1"/>
</dbReference>
<evidence type="ECO:0000256" key="8">
    <source>
        <dbReference type="NCBIfam" id="TIGR00038"/>
    </source>
</evidence>
<dbReference type="InterPro" id="IPR013185">
    <property type="entry name" value="Transl_elong_KOW-like"/>
</dbReference>
<dbReference type="InterPro" id="IPR011768">
    <property type="entry name" value="Transl_elongation_fac_P"/>
</dbReference>
<dbReference type="Gene3D" id="2.30.30.30">
    <property type="match status" value="1"/>
</dbReference>
<dbReference type="InterPro" id="IPR012340">
    <property type="entry name" value="NA-bd_OB-fold"/>
</dbReference>
<dbReference type="SMART" id="SM01185">
    <property type="entry name" value="EFP"/>
    <property type="match status" value="1"/>
</dbReference>
<dbReference type="GO" id="GO:0003746">
    <property type="term" value="F:translation elongation factor activity"/>
    <property type="evidence" value="ECO:0007669"/>
    <property type="project" value="UniProtKB-UniRule"/>
</dbReference>
<dbReference type="SMART" id="SM00841">
    <property type="entry name" value="Elong-fact-P_C"/>
    <property type="match status" value="1"/>
</dbReference>
<dbReference type="InterPro" id="IPR008991">
    <property type="entry name" value="Translation_prot_SH3-like_sf"/>
</dbReference>
<feature type="domain" description="Elongation factor P C-terminal" evidence="10">
    <location>
        <begin position="130"/>
        <end position="185"/>
    </location>
</feature>
<dbReference type="UniPathway" id="UPA00345"/>
<feature type="domain" description="Translation elongation factor P/YeiP central" evidence="11">
    <location>
        <begin position="68"/>
        <end position="122"/>
    </location>
</feature>
<keyword evidence="4 7" id="KW-0963">Cytoplasm</keyword>
<evidence type="ECO:0000259" key="10">
    <source>
        <dbReference type="SMART" id="SM00841"/>
    </source>
</evidence>
<dbReference type="NCBIfam" id="TIGR00038">
    <property type="entry name" value="efp"/>
    <property type="match status" value="1"/>
</dbReference>
<keyword evidence="6 7" id="KW-0648">Protein biosynthesis</keyword>
<evidence type="ECO:0000256" key="4">
    <source>
        <dbReference type="ARBA" id="ARBA00022490"/>
    </source>
</evidence>
<protein>
    <recommendedName>
        <fullName evidence="7 8">Elongation factor P</fullName>
        <shortName evidence="7">EF-P</shortName>
    </recommendedName>
</protein>
<evidence type="ECO:0000256" key="5">
    <source>
        <dbReference type="ARBA" id="ARBA00022768"/>
    </source>
</evidence>
<evidence type="ECO:0000313" key="13">
    <source>
        <dbReference type="Proteomes" id="UP000594001"/>
    </source>
</evidence>
<dbReference type="Gene3D" id="2.40.50.140">
    <property type="entry name" value="Nucleic acid-binding proteins"/>
    <property type="match status" value="2"/>
</dbReference>
<dbReference type="InterPro" id="IPR001059">
    <property type="entry name" value="Transl_elong_P/YeiP_cen"/>
</dbReference>
<organism evidence="12 13">
    <name type="scientific">Candidatus Bodocaedibacter vickermanii</name>
    <dbReference type="NCBI Taxonomy" id="2741701"/>
    <lineage>
        <taxon>Bacteria</taxon>
        <taxon>Pseudomonadati</taxon>
        <taxon>Pseudomonadota</taxon>
        <taxon>Alphaproteobacteria</taxon>
        <taxon>Holosporales</taxon>
        <taxon>Candidatus Paracaedibacteraceae</taxon>
        <taxon>Candidatus Bodocaedibacter</taxon>
    </lineage>
</organism>
<keyword evidence="13" id="KW-1185">Reference proteome</keyword>
<dbReference type="SUPFAM" id="SSF50249">
    <property type="entry name" value="Nucleic acid-binding proteins"/>
    <property type="match status" value="2"/>
</dbReference>
<evidence type="ECO:0000313" key="12">
    <source>
        <dbReference type="EMBL" id="QOL19949.1"/>
    </source>
</evidence>
<dbReference type="GO" id="GO:0043043">
    <property type="term" value="P:peptide biosynthetic process"/>
    <property type="evidence" value="ECO:0007669"/>
    <property type="project" value="InterPro"/>
</dbReference>
<dbReference type="PIRSF" id="PIRSF005901">
    <property type="entry name" value="EF-P"/>
    <property type="match status" value="1"/>
</dbReference>
<evidence type="ECO:0000256" key="7">
    <source>
        <dbReference type="HAMAP-Rule" id="MF_00141"/>
    </source>
</evidence>
<dbReference type="FunFam" id="2.40.50.140:FF:000004">
    <property type="entry name" value="Elongation factor P"/>
    <property type="match status" value="1"/>
</dbReference>
<accession>A0A7L9RTU3</accession>
<comment type="similarity">
    <text evidence="3 7 9">Belongs to the elongation factor P family.</text>
</comment>
<evidence type="ECO:0000256" key="6">
    <source>
        <dbReference type="ARBA" id="ARBA00022917"/>
    </source>
</evidence>
<dbReference type="PANTHER" id="PTHR30053">
    <property type="entry name" value="ELONGATION FACTOR P"/>
    <property type="match status" value="1"/>
</dbReference>
<comment type="pathway">
    <text evidence="2 7">Protein biosynthesis; polypeptide chain elongation.</text>
</comment>
<proteinExistence type="inferred from homology"/>
<dbReference type="NCBIfam" id="NF001810">
    <property type="entry name" value="PRK00529.1"/>
    <property type="match status" value="1"/>
</dbReference>
<dbReference type="InterPro" id="IPR015365">
    <property type="entry name" value="Elong-fact-P_C"/>
</dbReference>
<dbReference type="Proteomes" id="UP000594001">
    <property type="component" value="Chromosome"/>
</dbReference>
<dbReference type="Pfam" id="PF01132">
    <property type="entry name" value="EFP"/>
    <property type="match status" value="1"/>
</dbReference>